<evidence type="ECO:0000256" key="1">
    <source>
        <dbReference type="SAM" id="Phobius"/>
    </source>
</evidence>
<keyword evidence="4" id="KW-1185">Reference proteome</keyword>
<keyword evidence="1" id="KW-0472">Membrane</keyword>
<feature type="chain" id="PRO_5012045020" description="Fibronectin type-III domain-containing protein" evidence="2">
    <location>
        <begin position="20"/>
        <end position="152"/>
    </location>
</feature>
<gene>
    <name evidence="3" type="ORF">CRP01_12140</name>
</gene>
<name>A0A2D0ND69_FLAN2</name>
<protein>
    <recommendedName>
        <fullName evidence="5">Fibronectin type-III domain-containing protein</fullName>
    </recommendedName>
</protein>
<keyword evidence="1" id="KW-0812">Transmembrane</keyword>
<comment type="caution">
    <text evidence="3">The sequence shown here is derived from an EMBL/GenBank/DDBJ whole genome shotgun (WGS) entry which is preliminary data.</text>
</comment>
<dbReference type="OrthoDB" id="982755at2"/>
<dbReference type="RefSeq" id="WP_099150299.1">
    <property type="nucleotide sequence ID" value="NZ_PDUD01000018.1"/>
</dbReference>
<dbReference type="AlphaFoldDB" id="A0A2D0ND69"/>
<sequence>MKALSTCLLVLFLTLGLKAIDPEPPQFENPPENFTESGYIKLSWEWIPGAESANGHEFELQQAPDAQFSSSTAIYQGQDFATFLSGLKNGDYYYRVRVKEGGPWSAWSEPTLVRVQHHSLSLAFTLFGLGALVFLLTVGIVVQGNRKVTQNP</sequence>
<organism evidence="3 4">
    <name type="scientific">Flavilitoribacter nigricans (strain ATCC 23147 / DSM 23189 / NBRC 102662 / NCIMB 1420 / SS-2)</name>
    <name type="common">Lewinella nigricans</name>
    <dbReference type="NCBI Taxonomy" id="1122177"/>
    <lineage>
        <taxon>Bacteria</taxon>
        <taxon>Pseudomonadati</taxon>
        <taxon>Bacteroidota</taxon>
        <taxon>Saprospiria</taxon>
        <taxon>Saprospirales</taxon>
        <taxon>Lewinellaceae</taxon>
        <taxon>Flavilitoribacter</taxon>
    </lineage>
</organism>
<dbReference type="InterPro" id="IPR013783">
    <property type="entry name" value="Ig-like_fold"/>
</dbReference>
<feature type="signal peptide" evidence="2">
    <location>
        <begin position="1"/>
        <end position="19"/>
    </location>
</feature>
<evidence type="ECO:0000256" key="2">
    <source>
        <dbReference type="SAM" id="SignalP"/>
    </source>
</evidence>
<accession>A0A2D0ND69</accession>
<keyword evidence="1" id="KW-1133">Transmembrane helix</keyword>
<dbReference type="Gene3D" id="2.60.40.10">
    <property type="entry name" value="Immunoglobulins"/>
    <property type="match status" value="1"/>
</dbReference>
<evidence type="ECO:0000313" key="4">
    <source>
        <dbReference type="Proteomes" id="UP000223913"/>
    </source>
</evidence>
<dbReference type="InterPro" id="IPR036116">
    <property type="entry name" value="FN3_sf"/>
</dbReference>
<reference evidence="3 4" key="1">
    <citation type="submission" date="2017-10" db="EMBL/GenBank/DDBJ databases">
        <title>The draft genome sequence of Lewinella nigricans NBRC 102662.</title>
        <authorList>
            <person name="Wang K."/>
        </authorList>
    </citation>
    <scope>NUCLEOTIDE SEQUENCE [LARGE SCALE GENOMIC DNA]</scope>
    <source>
        <strain evidence="3 4">NBRC 102662</strain>
    </source>
</reference>
<dbReference type="SUPFAM" id="SSF49265">
    <property type="entry name" value="Fibronectin type III"/>
    <property type="match status" value="1"/>
</dbReference>
<proteinExistence type="predicted"/>
<dbReference type="Proteomes" id="UP000223913">
    <property type="component" value="Unassembled WGS sequence"/>
</dbReference>
<dbReference type="EMBL" id="PDUD01000018">
    <property type="protein sequence ID" value="PHN06316.1"/>
    <property type="molecule type" value="Genomic_DNA"/>
</dbReference>
<evidence type="ECO:0008006" key="5">
    <source>
        <dbReference type="Google" id="ProtNLM"/>
    </source>
</evidence>
<feature type="transmembrane region" description="Helical" evidence="1">
    <location>
        <begin position="120"/>
        <end position="142"/>
    </location>
</feature>
<keyword evidence="2" id="KW-0732">Signal</keyword>
<evidence type="ECO:0000313" key="3">
    <source>
        <dbReference type="EMBL" id="PHN06316.1"/>
    </source>
</evidence>